<dbReference type="OrthoDB" id="4849794at2759"/>
<dbReference type="eggNOG" id="ENOG502QTU7">
    <property type="taxonomic scope" value="Eukaryota"/>
</dbReference>
<dbReference type="PANTHER" id="PTHR37842">
    <property type="match status" value="1"/>
</dbReference>
<dbReference type="GeneID" id="19278783"/>
<keyword evidence="4" id="KW-1185">Reference proteome</keyword>
<dbReference type="Pfam" id="PF17829">
    <property type="entry name" value="GH115_C"/>
    <property type="match status" value="1"/>
</dbReference>
<reference evidence="4" key="1">
    <citation type="journal article" date="2015" name="BMC Genomics">
        <title>Genomic and transcriptomic analysis of the endophytic fungus Pestalotiopsis fici reveals its lifestyle and high potential for synthesis of natural products.</title>
        <authorList>
            <person name="Wang X."/>
            <person name="Zhang X."/>
            <person name="Liu L."/>
            <person name="Xiang M."/>
            <person name="Wang W."/>
            <person name="Sun X."/>
            <person name="Che Y."/>
            <person name="Guo L."/>
            <person name="Liu G."/>
            <person name="Guo L."/>
            <person name="Wang C."/>
            <person name="Yin W.B."/>
            <person name="Stadler M."/>
            <person name="Zhang X."/>
            <person name="Liu X."/>
        </authorList>
    </citation>
    <scope>NUCLEOTIDE SEQUENCE [LARGE SCALE GENOMIC DNA]</scope>
    <source>
        <strain evidence="4">W106-1 / CGMCC3.15140</strain>
    </source>
</reference>
<gene>
    <name evidence="3" type="ORF">PFICI_13770</name>
</gene>
<evidence type="ECO:0000256" key="1">
    <source>
        <dbReference type="ARBA" id="ARBA00022801"/>
    </source>
</evidence>
<sequence length="949" mass="105010">MYLATFDKPGVNILVSENEYEGVTRAAGDLALDFGRVLGTNGTVQNDTSATIADHSAVIIAGSIGSSNIIDELVASGKINVSGVQGKWESYIQQVVLEPVSGIKEALVIAGSDKRGTIYGMYAISENIGVSPWYWWANVPSKTRKGVWVRRDPGIIQGPPSVRYRGVFINDEGELISWAKGKFAQAASGGYFTADFYEPIFELLLRLKANYLWPGMKQKEAFYKDDPGKGNGVIADTYGIVMGTSHHEPSARAYYEQKDGDLVGAWDWSTNEANVSQFMDYGINRAKDWETIFTMGMRGDGDTVSPTLTAPELEVIIQRQQEMIQNHTGRLEEIPQVWTLYKEVGKYWQAGMNVSDLVTLMWTDDNYGNLLRVPLANETSRRGGHGIYYHFGYVGSPRSYIWMNTNQLVKAWEQLHYAFEREVRQIWIANVQDLKPYEVPMNFFLDMAYDMSSFTSPNSTAEWYERWAAREFGSGAAKTTAQVYTSFGRLAYRRKWEMLSLSPFPFSTTKYDEAFGILQEWDDLAELAQSAHDSLPASNKVVYLELVLTPVLAGRAFTRFFTYQALAQLYQMQSRTSTNNMAAMAVDAFDTDTAVRDTYDALWDGKFAGFMSAPHYVYPPQEYPPRGDNMPSLTYINDTSTVGNDSYFLGLAVQGTSSAASFGDTVWLRSVDPYMPPSEQRWLDVYTRINGTFTYHLKSNVSYVGVSNSSGELKAPGNLSDIRSILTIDWEEAPPGLSWAAIEVTGNETKPLPSVITAILPINKTTIPSSFNGFVESNGVVSIEAAGFTSAESKNDVSYLEIPDYGRTASGVKLWPVTAASQEPLTGPKLTYTIYTFTNTTKARLSFVFGATLNLDPLRPLKFAYALDSDSAVTKQIIGNYSGGSTPTGWSSAVIANSYSATEDIALLAGEHTLSLWLLEPGVLVQKIWFDLGGKLASYLGPPASFRAA</sequence>
<dbReference type="AlphaFoldDB" id="W3WJG0"/>
<dbReference type="InterPro" id="IPR031924">
    <property type="entry name" value="GH115"/>
</dbReference>
<dbReference type="KEGG" id="pfy:PFICI_13770"/>
<name>W3WJG0_PESFW</name>
<dbReference type="InterPro" id="IPR041437">
    <property type="entry name" value="GH115_C"/>
</dbReference>
<dbReference type="HOGENOM" id="CLU_004852_0_0_1"/>
<dbReference type="Gene3D" id="2.60.120.1620">
    <property type="match status" value="1"/>
</dbReference>
<evidence type="ECO:0000313" key="3">
    <source>
        <dbReference type="EMBL" id="ETS73904.1"/>
    </source>
</evidence>
<dbReference type="InterPro" id="IPR029018">
    <property type="entry name" value="Hex-like_dom2"/>
</dbReference>
<evidence type="ECO:0000259" key="2">
    <source>
        <dbReference type="Pfam" id="PF17829"/>
    </source>
</evidence>
<dbReference type="Pfam" id="PF15979">
    <property type="entry name" value="Glyco_hydro_115"/>
    <property type="match status" value="1"/>
</dbReference>
<dbReference type="InterPro" id="IPR042301">
    <property type="entry name" value="GH115_sf"/>
</dbReference>
<evidence type="ECO:0000313" key="4">
    <source>
        <dbReference type="Proteomes" id="UP000030651"/>
    </source>
</evidence>
<proteinExistence type="predicted"/>
<dbReference type="EMBL" id="KI912120">
    <property type="protein sequence ID" value="ETS73904.1"/>
    <property type="molecule type" value="Genomic_DNA"/>
</dbReference>
<dbReference type="Gene3D" id="1.20.58.2150">
    <property type="match status" value="1"/>
</dbReference>
<dbReference type="Gene3D" id="3.20.20.520">
    <property type="entry name" value="Glycosyl hydrolase family 115"/>
    <property type="match status" value="1"/>
</dbReference>
<protein>
    <recommendedName>
        <fullName evidence="2">Gylcosyl hydrolase 115 C-terminal domain-containing protein</fullName>
    </recommendedName>
</protein>
<accession>W3WJG0</accession>
<dbReference type="Gene3D" id="3.30.379.10">
    <property type="entry name" value="Chitobiase/beta-hexosaminidase domain 2-like"/>
    <property type="match status" value="1"/>
</dbReference>
<organism evidence="3 4">
    <name type="scientific">Pestalotiopsis fici (strain W106-1 / CGMCC3.15140)</name>
    <dbReference type="NCBI Taxonomy" id="1229662"/>
    <lineage>
        <taxon>Eukaryota</taxon>
        <taxon>Fungi</taxon>
        <taxon>Dikarya</taxon>
        <taxon>Ascomycota</taxon>
        <taxon>Pezizomycotina</taxon>
        <taxon>Sordariomycetes</taxon>
        <taxon>Xylariomycetidae</taxon>
        <taxon>Amphisphaeriales</taxon>
        <taxon>Sporocadaceae</taxon>
        <taxon>Pestalotiopsis</taxon>
    </lineage>
</organism>
<dbReference type="RefSeq" id="XP_007840542.1">
    <property type="nucleotide sequence ID" value="XM_007842351.1"/>
</dbReference>
<keyword evidence="1" id="KW-0378">Hydrolase</keyword>
<dbReference type="Proteomes" id="UP000030651">
    <property type="component" value="Unassembled WGS sequence"/>
</dbReference>
<dbReference type="InParanoid" id="W3WJG0"/>
<dbReference type="GO" id="GO:0016787">
    <property type="term" value="F:hydrolase activity"/>
    <property type="evidence" value="ECO:0007669"/>
    <property type="project" value="UniProtKB-KW"/>
</dbReference>
<dbReference type="PANTHER" id="PTHR37842:SF2">
    <property type="entry name" value="GYLCOSYL HYDROLASE 115 C-TERMINAL DOMAIN-CONTAINING PROTEIN"/>
    <property type="match status" value="1"/>
</dbReference>
<feature type="domain" description="Gylcosyl hydrolase 115 C-terminal" evidence="2">
    <location>
        <begin position="773"/>
        <end position="943"/>
    </location>
</feature>